<dbReference type="Gene3D" id="1.25.10.10">
    <property type="entry name" value="Leucine-rich Repeat Variant"/>
    <property type="match status" value="1"/>
</dbReference>
<keyword evidence="3" id="KW-0812">Transmembrane</keyword>
<dbReference type="InterPro" id="IPR051303">
    <property type="entry name" value="Armcx_regulator"/>
</dbReference>
<dbReference type="SUPFAM" id="SSF48371">
    <property type="entry name" value="ARM repeat"/>
    <property type="match status" value="1"/>
</dbReference>
<comment type="subcellular location">
    <subcellularLocation>
        <location evidence="1">Membrane</location>
        <topology evidence="1">Single-pass membrane protein</topology>
    </subcellularLocation>
    <subcellularLocation>
        <location evidence="2">Mitochondrion membrane</location>
    </subcellularLocation>
</comment>
<dbReference type="Proteomes" id="UP000835052">
    <property type="component" value="Unassembled WGS sequence"/>
</dbReference>
<protein>
    <recommendedName>
        <fullName evidence="7">Armadillo repeat-containing domain-containing protein</fullName>
    </recommendedName>
</protein>
<dbReference type="PANTHER" id="PTHR15712">
    <property type="entry name" value="ARMADILLO REPEAT CONTAINING PROTEIN"/>
    <property type="match status" value="1"/>
</dbReference>
<evidence type="ECO:0000313" key="8">
    <source>
        <dbReference type="EMBL" id="CAD6195470.1"/>
    </source>
</evidence>
<dbReference type="EMBL" id="CAJGYM010000055">
    <property type="protein sequence ID" value="CAD6195470.1"/>
    <property type="molecule type" value="Genomic_DNA"/>
</dbReference>
<evidence type="ECO:0000259" key="7">
    <source>
        <dbReference type="Pfam" id="PF04826"/>
    </source>
</evidence>
<dbReference type="InterPro" id="IPR011989">
    <property type="entry name" value="ARM-like"/>
</dbReference>
<dbReference type="AlphaFoldDB" id="A0A8S1HQW0"/>
<sequence length="413" mass="46387">MSLPNVIHPGAIPAGFPTASLPPSLSKKLRLLSRPPQEPTSIVSGEEARRRRWCRLLRLGSAWTISWVSSTRDSSSRSPVLDWDAFKPCPKKIRTKVPPEWRITVNPAAELIGSPRLKALIDRLYHHQKLLTEHDAKQILSALQCMDPTAELLLPLLTVLSNATAYPANQALMRELRLTDRAVEMLADSRHWPRATRVILLQCIANMAVSSDNQIQKTMREALPQVVQRLNSPDEMEVVVALQALTNLSINISKDQIPQFLPAIPHCLARLWVRGEVNLNALRLLVNISCCPDLVPFMLGSKAVSGLLRILDTDREEVLLRAVTWLLCTSSAVDELHLTYDRVAQHNQDPFHNPAHTLYYSIFGLKNREELETQAKFLAQHSNKDIASKSLRLVDTLKNIPHFPTAGAHLNRL</sequence>
<proteinExistence type="predicted"/>
<keyword evidence="5" id="KW-0496">Mitochondrion</keyword>
<dbReference type="Pfam" id="PF04826">
    <property type="entry name" value="Arm_2"/>
    <property type="match status" value="1"/>
</dbReference>
<keyword evidence="4" id="KW-1133">Transmembrane helix</keyword>
<evidence type="ECO:0000256" key="4">
    <source>
        <dbReference type="ARBA" id="ARBA00022989"/>
    </source>
</evidence>
<evidence type="ECO:0000256" key="2">
    <source>
        <dbReference type="ARBA" id="ARBA00004325"/>
    </source>
</evidence>
<name>A0A8S1HQW0_9PELO</name>
<reference evidence="8" key="1">
    <citation type="submission" date="2020-10" db="EMBL/GenBank/DDBJ databases">
        <authorList>
            <person name="Kikuchi T."/>
        </authorList>
    </citation>
    <scope>NUCLEOTIDE SEQUENCE</scope>
    <source>
        <strain evidence="8">NKZ352</strain>
    </source>
</reference>
<dbReference type="PANTHER" id="PTHR15712:SF23">
    <property type="entry name" value="ARMADILLO REPEAT CONTAINING 10"/>
    <property type="match status" value="1"/>
</dbReference>
<evidence type="ECO:0000256" key="1">
    <source>
        <dbReference type="ARBA" id="ARBA00004167"/>
    </source>
</evidence>
<accession>A0A8S1HQW0</accession>
<dbReference type="InterPro" id="IPR016024">
    <property type="entry name" value="ARM-type_fold"/>
</dbReference>
<keyword evidence="6" id="KW-0472">Membrane</keyword>
<keyword evidence="9" id="KW-1185">Reference proteome</keyword>
<dbReference type="OrthoDB" id="10017790at2759"/>
<dbReference type="GO" id="GO:0031966">
    <property type="term" value="C:mitochondrial membrane"/>
    <property type="evidence" value="ECO:0007669"/>
    <property type="project" value="UniProtKB-SubCell"/>
</dbReference>
<comment type="caution">
    <text evidence="8">The sequence shown here is derived from an EMBL/GenBank/DDBJ whole genome shotgun (WGS) entry which is preliminary data.</text>
</comment>
<gene>
    <name evidence="8" type="ORF">CAUJ_LOCUS11389</name>
</gene>
<evidence type="ECO:0000256" key="6">
    <source>
        <dbReference type="ARBA" id="ARBA00023136"/>
    </source>
</evidence>
<feature type="domain" description="Armadillo repeat-containing" evidence="7">
    <location>
        <begin position="135"/>
        <end position="324"/>
    </location>
</feature>
<dbReference type="InterPro" id="IPR006911">
    <property type="entry name" value="ARM-rpt_dom"/>
</dbReference>
<evidence type="ECO:0000256" key="5">
    <source>
        <dbReference type="ARBA" id="ARBA00023128"/>
    </source>
</evidence>
<evidence type="ECO:0000256" key="3">
    <source>
        <dbReference type="ARBA" id="ARBA00022692"/>
    </source>
</evidence>
<organism evidence="8 9">
    <name type="scientific">Caenorhabditis auriculariae</name>
    <dbReference type="NCBI Taxonomy" id="2777116"/>
    <lineage>
        <taxon>Eukaryota</taxon>
        <taxon>Metazoa</taxon>
        <taxon>Ecdysozoa</taxon>
        <taxon>Nematoda</taxon>
        <taxon>Chromadorea</taxon>
        <taxon>Rhabditida</taxon>
        <taxon>Rhabditina</taxon>
        <taxon>Rhabditomorpha</taxon>
        <taxon>Rhabditoidea</taxon>
        <taxon>Rhabditidae</taxon>
        <taxon>Peloderinae</taxon>
        <taxon>Caenorhabditis</taxon>
    </lineage>
</organism>
<evidence type="ECO:0000313" key="9">
    <source>
        <dbReference type="Proteomes" id="UP000835052"/>
    </source>
</evidence>